<dbReference type="AlphaFoldDB" id="A0A7T8QWZ9"/>
<keyword evidence="2" id="KW-1185">Reference proteome</keyword>
<dbReference type="OrthoDB" id="436519at2759"/>
<organism evidence="1 2">
    <name type="scientific">Caligus rogercresseyi</name>
    <name type="common">Sea louse</name>
    <dbReference type="NCBI Taxonomy" id="217165"/>
    <lineage>
        <taxon>Eukaryota</taxon>
        <taxon>Metazoa</taxon>
        <taxon>Ecdysozoa</taxon>
        <taxon>Arthropoda</taxon>
        <taxon>Crustacea</taxon>
        <taxon>Multicrustacea</taxon>
        <taxon>Hexanauplia</taxon>
        <taxon>Copepoda</taxon>
        <taxon>Siphonostomatoida</taxon>
        <taxon>Caligidae</taxon>
        <taxon>Caligus</taxon>
    </lineage>
</organism>
<evidence type="ECO:0000313" key="2">
    <source>
        <dbReference type="Proteomes" id="UP000595437"/>
    </source>
</evidence>
<evidence type="ECO:0000313" key="1">
    <source>
        <dbReference type="EMBL" id="QQP58190.1"/>
    </source>
</evidence>
<feature type="non-terminal residue" evidence="1">
    <location>
        <position position="1"/>
    </location>
</feature>
<accession>A0A7T8QWZ9</accession>
<reference evidence="2" key="1">
    <citation type="submission" date="2021-01" db="EMBL/GenBank/DDBJ databases">
        <title>Caligus Genome Assembly.</title>
        <authorList>
            <person name="Gallardo-Escarate C."/>
        </authorList>
    </citation>
    <scope>NUCLEOTIDE SEQUENCE [LARGE SCALE GENOMIC DNA]</scope>
</reference>
<name>A0A7T8QWZ9_CALRO</name>
<sequence length="54" mass="6091">MNIDSILKYNNDPSEDYYTILGSVSSSTKEQILQSIVHASNPFTRTSKETPKKL</sequence>
<protein>
    <submittedName>
        <fullName evidence="1">DnaJ -like protein subfamily C member 12</fullName>
    </submittedName>
</protein>
<dbReference type="Proteomes" id="UP000595437">
    <property type="component" value="Chromosome 2"/>
</dbReference>
<gene>
    <name evidence="1" type="ORF">FKW44_003424</name>
</gene>
<proteinExistence type="predicted"/>
<dbReference type="EMBL" id="CP045891">
    <property type="protein sequence ID" value="QQP58190.1"/>
    <property type="molecule type" value="Genomic_DNA"/>
</dbReference>